<dbReference type="RefSeq" id="WP_188445661.1">
    <property type="nucleotide sequence ID" value="NZ_BMDW01000004.1"/>
</dbReference>
<gene>
    <name evidence="2" type="ORF">GCM10011395_08860</name>
</gene>
<reference evidence="3" key="1">
    <citation type="journal article" date="2019" name="Int. J. Syst. Evol. Microbiol.">
        <title>The Global Catalogue of Microorganisms (GCM) 10K type strain sequencing project: providing services to taxonomists for standard genome sequencing and annotation.</title>
        <authorList>
            <consortium name="The Broad Institute Genomics Platform"/>
            <consortium name="The Broad Institute Genome Sequencing Center for Infectious Disease"/>
            <person name="Wu L."/>
            <person name="Ma J."/>
        </authorList>
    </citation>
    <scope>NUCLEOTIDE SEQUENCE [LARGE SCALE GENOMIC DNA]</scope>
    <source>
        <strain evidence="3">CGMCC 1.10106</strain>
    </source>
</reference>
<comment type="caution">
    <text evidence="2">The sequence shown here is derived from an EMBL/GenBank/DDBJ whole genome shotgun (WGS) entry which is preliminary data.</text>
</comment>
<keyword evidence="1" id="KW-0732">Signal</keyword>
<sequence>MTVLRTLAVTAALSVAAFATPASAQFFFQPHDMSGPPIRGDEPGLPTLPGATPDEIRANLVWNLRSALNVAALQCQFEPTLLTVENYNVALANHKDEFKKSFDTLVKYFNRTAKGVKPGQTAMDRYGTRTYSAFTTVAAQYGFCQTAAQVAAAAAYAPRGTVYEVAVNNMSAMRNALVPWGEERFPRYVRIDTRAWLPRLDDVCWNRRDQWQDRKCGPFTLSFR</sequence>
<dbReference type="EMBL" id="BMDW01000004">
    <property type="protein sequence ID" value="GGA40837.1"/>
    <property type="molecule type" value="Genomic_DNA"/>
</dbReference>
<feature type="chain" id="PRO_5045437152" evidence="1">
    <location>
        <begin position="25"/>
        <end position="224"/>
    </location>
</feature>
<accession>A0ABQ1GC01</accession>
<keyword evidence="3" id="KW-1185">Reference proteome</keyword>
<proteinExistence type="predicted"/>
<evidence type="ECO:0000313" key="2">
    <source>
        <dbReference type="EMBL" id="GGA40837.1"/>
    </source>
</evidence>
<feature type="signal peptide" evidence="1">
    <location>
        <begin position="1"/>
        <end position="24"/>
    </location>
</feature>
<evidence type="ECO:0000256" key="1">
    <source>
        <dbReference type="SAM" id="SignalP"/>
    </source>
</evidence>
<organism evidence="2 3">
    <name type="scientific">Sphingomonas psychrolutea</name>
    <dbReference type="NCBI Taxonomy" id="1259676"/>
    <lineage>
        <taxon>Bacteria</taxon>
        <taxon>Pseudomonadati</taxon>
        <taxon>Pseudomonadota</taxon>
        <taxon>Alphaproteobacteria</taxon>
        <taxon>Sphingomonadales</taxon>
        <taxon>Sphingomonadaceae</taxon>
        <taxon>Sphingomonas</taxon>
    </lineage>
</organism>
<evidence type="ECO:0000313" key="3">
    <source>
        <dbReference type="Proteomes" id="UP000618591"/>
    </source>
</evidence>
<name>A0ABQ1GC01_9SPHN</name>
<protein>
    <submittedName>
        <fullName evidence="2">Uncharacterized protein</fullName>
    </submittedName>
</protein>
<dbReference type="Proteomes" id="UP000618591">
    <property type="component" value="Unassembled WGS sequence"/>
</dbReference>